<dbReference type="InterPro" id="IPR001683">
    <property type="entry name" value="PX_dom"/>
</dbReference>
<evidence type="ECO:0000256" key="10">
    <source>
        <dbReference type="ARBA" id="ARBA00023136"/>
    </source>
</evidence>
<evidence type="ECO:0000256" key="9">
    <source>
        <dbReference type="ARBA" id="ARBA00023034"/>
    </source>
</evidence>
<dbReference type="GO" id="GO:0005794">
    <property type="term" value="C:Golgi apparatus"/>
    <property type="evidence" value="ECO:0007669"/>
    <property type="project" value="UniProtKB-SubCell"/>
</dbReference>
<dbReference type="GO" id="GO:0005829">
    <property type="term" value="C:cytosol"/>
    <property type="evidence" value="ECO:0007669"/>
    <property type="project" value="GOC"/>
</dbReference>
<comment type="similarity">
    <text evidence="4">Belongs to the sorting nexin family.</text>
</comment>
<dbReference type="GO" id="GO:0005768">
    <property type="term" value="C:endosome"/>
    <property type="evidence" value="ECO:0007669"/>
    <property type="project" value="TreeGrafter"/>
</dbReference>
<evidence type="ECO:0000256" key="3">
    <source>
        <dbReference type="ARBA" id="ARBA00004555"/>
    </source>
</evidence>
<name>A0A9N8ZZP1_9GLOM</name>
<dbReference type="SUPFAM" id="SSF103657">
    <property type="entry name" value="BAR/IMD domain-like"/>
    <property type="match status" value="1"/>
</dbReference>
<feature type="region of interest" description="Disordered" evidence="12">
    <location>
        <begin position="141"/>
        <end position="169"/>
    </location>
</feature>
<dbReference type="Gene3D" id="3.30.1520.10">
    <property type="entry name" value="Phox-like domain"/>
    <property type="match status" value="1"/>
</dbReference>
<keyword evidence="15" id="KW-1185">Reference proteome</keyword>
<keyword evidence="7" id="KW-0597">Phosphoprotein</keyword>
<feature type="region of interest" description="Disordered" evidence="12">
    <location>
        <begin position="43"/>
        <end position="76"/>
    </location>
</feature>
<evidence type="ECO:0000256" key="4">
    <source>
        <dbReference type="ARBA" id="ARBA00010883"/>
    </source>
</evidence>
<dbReference type="GO" id="GO:0045053">
    <property type="term" value="P:protein retention in Golgi apparatus"/>
    <property type="evidence" value="ECO:0007669"/>
    <property type="project" value="TreeGrafter"/>
</dbReference>
<accession>A0A9N8ZZP1</accession>
<proteinExistence type="inferred from homology"/>
<evidence type="ECO:0000259" key="13">
    <source>
        <dbReference type="PROSITE" id="PS50195"/>
    </source>
</evidence>
<evidence type="ECO:0000256" key="1">
    <source>
        <dbReference type="ARBA" id="ARBA00004287"/>
    </source>
</evidence>
<keyword evidence="6" id="KW-0963">Cytoplasm</keyword>
<keyword evidence="8" id="KW-0653">Protein transport</keyword>
<sequence length="572" mass="65632">MTDPILTDPTFENNFYDFLDQPPVNTISDTLTNVDVSNPFHDAISPLRPASSASNYQENSENGQYNTTPNFSHQKKASIPNPLEHILDEDSSSSTTPTIIVQRDGLGSSAASVSASSRSLYEHRDLDVDVASVTAISIPYDSRSSESDDEESSSYDEENYNGGAPTGHPNFAMLHQSENQYRDQVPLPKFEIAVEDPQQIGDTFTGYILYNVRTRTTSTKFKSQDFTVRRRYRDFLWLYNQLTLNKPGVIVPPVPDKHIYVLAAARFQHEFVENRRQALEKCLNKITSHPELQDDSDLQLFLESDTFTTDLKRNESKGVLRSLSDAMSNATTFNKFTETDEWFENRRNQLDILESQLKALLKSVEAVVKQRKDLGGATKEFGESMMTLACAEYEKNENVARNLTVLGNLQLKIRELHEIQAQRDVVALENTVEEYIRLIGSIKVAFSSRAKCYQTWQNVLYELQKKKMTYDRFKSQGRLRHERLSLMIADISENERKSEDCRHEFERVTKLIKAEIDRFDKEKVEDFKNSLENFLESMVQTQKQIIALWESYFKEIEVDKRSSSEQIAVSTN</sequence>
<evidence type="ECO:0000256" key="6">
    <source>
        <dbReference type="ARBA" id="ARBA00022490"/>
    </source>
</evidence>
<comment type="subcellular location">
    <subcellularLocation>
        <location evidence="2">Cytoplasm</location>
    </subcellularLocation>
    <subcellularLocation>
        <location evidence="3">Golgi apparatus</location>
    </subcellularLocation>
    <subcellularLocation>
        <location evidence="1">Membrane</location>
        <topology evidence="1">Peripheral membrane protein</topology>
        <orientation evidence="1">Cytoplasmic side</orientation>
    </subcellularLocation>
</comment>
<dbReference type="InterPro" id="IPR027267">
    <property type="entry name" value="AH/BAR_dom_sf"/>
</dbReference>
<dbReference type="InterPro" id="IPR036871">
    <property type="entry name" value="PX_dom_sf"/>
</dbReference>
<dbReference type="GO" id="GO:0015031">
    <property type="term" value="P:protein transport"/>
    <property type="evidence" value="ECO:0007669"/>
    <property type="project" value="UniProtKB-KW"/>
</dbReference>
<dbReference type="Proteomes" id="UP000789831">
    <property type="component" value="Unassembled WGS sequence"/>
</dbReference>
<feature type="compositionally biased region" description="Polar residues" evidence="12">
    <location>
        <begin position="51"/>
        <end position="72"/>
    </location>
</feature>
<dbReference type="PROSITE" id="PS50195">
    <property type="entry name" value="PX"/>
    <property type="match status" value="1"/>
</dbReference>
<reference evidence="14" key="1">
    <citation type="submission" date="2021-06" db="EMBL/GenBank/DDBJ databases">
        <authorList>
            <person name="Kallberg Y."/>
            <person name="Tangrot J."/>
            <person name="Rosling A."/>
        </authorList>
    </citation>
    <scope>NUCLEOTIDE SEQUENCE</scope>
    <source>
        <strain evidence="14">MT106</strain>
    </source>
</reference>
<keyword evidence="9" id="KW-0333">Golgi apparatus</keyword>
<keyword evidence="10" id="KW-0472">Membrane</keyword>
<feature type="coiled-coil region" evidence="11">
    <location>
        <begin position="343"/>
        <end position="370"/>
    </location>
</feature>
<organism evidence="14 15">
    <name type="scientific">Ambispora gerdemannii</name>
    <dbReference type="NCBI Taxonomy" id="144530"/>
    <lineage>
        <taxon>Eukaryota</taxon>
        <taxon>Fungi</taxon>
        <taxon>Fungi incertae sedis</taxon>
        <taxon>Mucoromycota</taxon>
        <taxon>Glomeromycotina</taxon>
        <taxon>Glomeromycetes</taxon>
        <taxon>Archaeosporales</taxon>
        <taxon>Ambisporaceae</taxon>
        <taxon>Ambispora</taxon>
    </lineage>
</organism>
<dbReference type="EMBL" id="CAJVPL010000589">
    <property type="protein sequence ID" value="CAG8512708.1"/>
    <property type="molecule type" value="Genomic_DNA"/>
</dbReference>
<dbReference type="AlphaFoldDB" id="A0A9N8ZZP1"/>
<dbReference type="PANTHER" id="PTHR10555">
    <property type="entry name" value="SORTING NEXIN"/>
    <property type="match status" value="1"/>
</dbReference>
<dbReference type="OrthoDB" id="271164at2759"/>
<dbReference type="Gene3D" id="1.20.1270.60">
    <property type="entry name" value="Arfaptin homology (AH) domain/BAR domain"/>
    <property type="match status" value="1"/>
</dbReference>
<comment type="caution">
    <text evidence="14">The sequence shown here is derived from an EMBL/GenBank/DDBJ whole genome shotgun (WGS) entry which is preliminary data.</text>
</comment>
<evidence type="ECO:0000256" key="12">
    <source>
        <dbReference type="SAM" id="MobiDB-lite"/>
    </source>
</evidence>
<dbReference type="SUPFAM" id="SSF64268">
    <property type="entry name" value="PX domain"/>
    <property type="match status" value="1"/>
</dbReference>
<dbReference type="InterPro" id="IPR015404">
    <property type="entry name" value="Vps5_C"/>
</dbReference>
<keyword evidence="11" id="KW-0175">Coiled coil</keyword>
<dbReference type="Pfam" id="PF00787">
    <property type="entry name" value="PX"/>
    <property type="match status" value="1"/>
</dbReference>
<dbReference type="GO" id="GO:0042147">
    <property type="term" value="P:retrograde transport, endosome to Golgi"/>
    <property type="evidence" value="ECO:0007669"/>
    <property type="project" value="TreeGrafter"/>
</dbReference>
<protein>
    <submittedName>
        <fullName evidence="14">7047_t:CDS:1</fullName>
    </submittedName>
</protein>
<gene>
    <name evidence="14" type="ORF">AGERDE_LOCUS4824</name>
</gene>
<feature type="domain" description="PX" evidence="13">
    <location>
        <begin position="188"/>
        <end position="309"/>
    </location>
</feature>
<evidence type="ECO:0000256" key="7">
    <source>
        <dbReference type="ARBA" id="ARBA00022553"/>
    </source>
</evidence>
<dbReference type="FunFam" id="1.20.1270.60:FF:000022">
    <property type="entry name" value="Sorting nexin 3 protein"/>
    <property type="match status" value="1"/>
</dbReference>
<feature type="compositionally biased region" description="Acidic residues" evidence="12">
    <location>
        <begin position="147"/>
        <end position="159"/>
    </location>
</feature>
<evidence type="ECO:0000256" key="11">
    <source>
        <dbReference type="SAM" id="Coils"/>
    </source>
</evidence>
<keyword evidence="5" id="KW-0813">Transport</keyword>
<evidence type="ECO:0000313" key="14">
    <source>
        <dbReference type="EMBL" id="CAG8512708.1"/>
    </source>
</evidence>
<dbReference type="PANTHER" id="PTHR10555:SF170">
    <property type="entry name" value="FI18122P1"/>
    <property type="match status" value="1"/>
</dbReference>
<dbReference type="Pfam" id="PF09325">
    <property type="entry name" value="Vps5"/>
    <property type="match status" value="1"/>
</dbReference>
<evidence type="ECO:0000256" key="5">
    <source>
        <dbReference type="ARBA" id="ARBA00022448"/>
    </source>
</evidence>
<evidence type="ECO:0000256" key="8">
    <source>
        <dbReference type="ARBA" id="ARBA00022927"/>
    </source>
</evidence>
<dbReference type="GO" id="GO:0030904">
    <property type="term" value="C:retromer complex"/>
    <property type="evidence" value="ECO:0007669"/>
    <property type="project" value="UniProtKB-ARBA"/>
</dbReference>
<evidence type="ECO:0000256" key="2">
    <source>
        <dbReference type="ARBA" id="ARBA00004496"/>
    </source>
</evidence>
<evidence type="ECO:0000313" key="15">
    <source>
        <dbReference type="Proteomes" id="UP000789831"/>
    </source>
</evidence>
<dbReference type="SMART" id="SM00312">
    <property type="entry name" value="PX"/>
    <property type="match status" value="1"/>
</dbReference>
<dbReference type="GO" id="GO:0035091">
    <property type="term" value="F:phosphatidylinositol binding"/>
    <property type="evidence" value="ECO:0007669"/>
    <property type="project" value="InterPro"/>
</dbReference>